<dbReference type="STRING" id="393003.SAMN05660461_2587"/>
<protein>
    <recommendedName>
        <fullName evidence="3">Lipoprotein</fullName>
    </recommendedName>
</protein>
<dbReference type="PROSITE" id="PS51257">
    <property type="entry name" value="PROKAR_LIPOPROTEIN"/>
    <property type="match status" value="1"/>
</dbReference>
<evidence type="ECO:0000313" key="1">
    <source>
        <dbReference type="EMBL" id="SKD02620.1"/>
    </source>
</evidence>
<dbReference type="Proteomes" id="UP000190166">
    <property type="component" value="Unassembled WGS sequence"/>
</dbReference>
<gene>
    <name evidence="1" type="ORF">SAMN05660461_2587</name>
</gene>
<keyword evidence="2" id="KW-1185">Reference proteome</keyword>
<sequence length="304" mass="32483">MKSYFSTNRVLAWTFTSVAVVTIFFACKKEVTTDTAPNNQSDNNTIAAAQHEAAASAMYSGLFETVAEVAITQGLFTARKADNINNALAVTTSPSCPVAELLDATNPDQWPKKVKIDFGGSCLDNYGVSRSGVLNVTFSGPLFSPASIIRVEPDGYKINGKSIEGLFTISGVSYSKTTGIQYTTELTGGKVTLSDTVVINYASKKTIKQTAGFDPVTPLLNPSDDVFTVEGNASISYEKGPVTGVTATFTTQEALVKIFDCQHFVKGKLKVEFDKVTGVIDYGNGKCTDPVTITVGDKTKEIKL</sequence>
<name>A0A1T5NPX3_9BACT</name>
<accession>A0A1T5NPX3</accession>
<organism evidence="1 2">
    <name type="scientific">Chitinophaga ginsengisegetis</name>
    <dbReference type="NCBI Taxonomy" id="393003"/>
    <lineage>
        <taxon>Bacteria</taxon>
        <taxon>Pseudomonadati</taxon>
        <taxon>Bacteroidota</taxon>
        <taxon>Chitinophagia</taxon>
        <taxon>Chitinophagales</taxon>
        <taxon>Chitinophagaceae</taxon>
        <taxon>Chitinophaga</taxon>
    </lineage>
</organism>
<evidence type="ECO:0008006" key="3">
    <source>
        <dbReference type="Google" id="ProtNLM"/>
    </source>
</evidence>
<dbReference type="AlphaFoldDB" id="A0A1T5NPX3"/>
<dbReference type="RefSeq" id="WP_079469753.1">
    <property type="nucleotide sequence ID" value="NZ_FUZZ01000001.1"/>
</dbReference>
<reference evidence="2" key="1">
    <citation type="submission" date="2017-02" db="EMBL/GenBank/DDBJ databases">
        <authorList>
            <person name="Varghese N."/>
            <person name="Submissions S."/>
        </authorList>
    </citation>
    <scope>NUCLEOTIDE SEQUENCE [LARGE SCALE GENOMIC DNA]</scope>
    <source>
        <strain evidence="2">DSM 18108</strain>
    </source>
</reference>
<dbReference type="EMBL" id="FUZZ01000001">
    <property type="protein sequence ID" value="SKD02620.1"/>
    <property type="molecule type" value="Genomic_DNA"/>
</dbReference>
<proteinExistence type="predicted"/>
<evidence type="ECO:0000313" key="2">
    <source>
        <dbReference type="Proteomes" id="UP000190166"/>
    </source>
</evidence>